<keyword evidence="10" id="KW-0170">Cobalt</keyword>
<dbReference type="Pfam" id="PF07687">
    <property type="entry name" value="M20_dimer"/>
    <property type="match status" value="1"/>
</dbReference>
<keyword evidence="4" id="KW-0963">Cytoplasm</keyword>
<keyword evidence="6" id="KW-0028">Amino-acid biosynthesis</keyword>
<dbReference type="HAMAP" id="MF_01108">
    <property type="entry name" value="ArgE"/>
    <property type="match status" value="1"/>
</dbReference>
<dbReference type="PANTHER" id="PTHR43808">
    <property type="entry name" value="ACETYLORNITHINE DEACETYLASE"/>
    <property type="match status" value="1"/>
</dbReference>
<dbReference type="GO" id="GO:0008777">
    <property type="term" value="F:acetylornithine deacetylase activity"/>
    <property type="evidence" value="ECO:0007669"/>
    <property type="project" value="TreeGrafter"/>
</dbReference>
<evidence type="ECO:0000256" key="3">
    <source>
        <dbReference type="ARBA" id="ARBA00005691"/>
    </source>
</evidence>
<dbReference type="RefSeq" id="WP_108106580.1">
    <property type="nucleotide sequence ID" value="NZ_QASN01000013.1"/>
</dbReference>
<gene>
    <name evidence="12" type="ORF">DBO85_07175</name>
</gene>
<keyword evidence="7" id="KW-0479">Metal-binding</keyword>
<dbReference type="InterPro" id="IPR001261">
    <property type="entry name" value="ArgE/DapE_CS"/>
</dbReference>
<evidence type="ECO:0000313" key="12">
    <source>
        <dbReference type="EMBL" id="PTU75038.1"/>
    </source>
</evidence>
<dbReference type="NCBIfam" id="TIGR01892">
    <property type="entry name" value="AcOrn-deacetyl"/>
    <property type="match status" value="1"/>
</dbReference>
<evidence type="ECO:0000256" key="1">
    <source>
        <dbReference type="ARBA" id="ARBA00001947"/>
    </source>
</evidence>
<evidence type="ECO:0000256" key="6">
    <source>
        <dbReference type="ARBA" id="ARBA00022605"/>
    </source>
</evidence>
<dbReference type="NCBIfam" id="NF003474">
    <property type="entry name" value="PRK05111.1"/>
    <property type="match status" value="1"/>
</dbReference>
<feature type="domain" description="Peptidase M20 dimerisation" evidence="11">
    <location>
        <begin position="175"/>
        <end position="284"/>
    </location>
</feature>
<dbReference type="InterPro" id="IPR011650">
    <property type="entry name" value="Peptidase_M20_dimer"/>
</dbReference>
<name>A0A2T5PBC5_9PSED</name>
<accession>A0A2T5PBC5</accession>
<dbReference type="InterPro" id="IPR002933">
    <property type="entry name" value="Peptidase_M20"/>
</dbReference>
<dbReference type="PANTHER" id="PTHR43808:SF1">
    <property type="entry name" value="ACETYLORNITHINE DEACETYLASE"/>
    <property type="match status" value="1"/>
</dbReference>
<dbReference type="InterPro" id="IPR050072">
    <property type="entry name" value="Peptidase_M20A"/>
</dbReference>
<sequence>MPLPSFREQFAALIATPSVSCTQPGWDQSNLPVVNLLASWLGDLGFNCDIQRVAPGKANLLASYGSGPGGLVLAGHTDTVPFDAALWNSDPLRLTEVDGRWVGLGSCDMKGFFALAIEAVRGLLDQPFRQPLLILATCDEESSMSGARALAAAGRPLGRAAVIGEPTGLRPMRLHKGVMMERIDILGQSGHSSDPSLGRSALEAMQDVMTALRGLRAQWQREYNNPQFGVPQPTLNFGCIHGGDNPNRICGQCSLEFDLRPLPGMAEEHLRAAIRAKLAPLAEQHRVQIDYAPLFDGVPPFEQSADCELVRVAERLTGHAAGAVAFGTEAPYLQQLGCETLVLGPGDIDCAHQPGEYLDCARIDPTVRLLRELIGHYCLGPASIAADTGSTGSD</sequence>
<dbReference type="Gene3D" id="3.30.70.360">
    <property type="match status" value="1"/>
</dbReference>
<organism evidence="12 13">
    <name type="scientific">Pseudomonas mangrovi</name>
    <dbReference type="NCBI Taxonomy" id="2161748"/>
    <lineage>
        <taxon>Bacteria</taxon>
        <taxon>Pseudomonadati</taxon>
        <taxon>Pseudomonadota</taxon>
        <taxon>Gammaproteobacteria</taxon>
        <taxon>Pseudomonadales</taxon>
        <taxon>Pseudomonadaceae</taxon>
        <taxon>Pseudomonas</taxon>
    </lineage>
</organism>
<reference evidence="12 13" key="1">
    <citation type="submission" date="2018-04" db="EMBL/GenBank/DDBJ databases">
        <title>Pseudomonas sp. nov., isolated from mangrove soil.</title>
        <authorList>
            <person name="Chen C."/>
        </authorList>
    </citation>
    <scope>NUCLEOTIDE SEQUENCE [LARGE SCALE GENOMIC DNA]</scope>
    <source>
        <strain evidence="12 13">TC-11</strain>
    </source>
</reference>
<dbReference type="CDD" id="cd03894">
    <property type="entry name" value="M20_ArgE"/>
    <property type="match status" value="1"/>
</dbReference>
<dbReference type="EMBL" id="QASN01000013">
    <property type="protein sequence ID" value="PTU75038.1"/>
    <property type="molecule type" value="Genomic_DNA"/>
</dbReference>
<dbReference type="AlphaFoldDB" id="A0A2T5PBC5"/>
<dbReference type="Proteomes" id="UP000244064">
    <property type="component" value="Unassembled WGS sequence"/>
</dbReference>
<keyword evidence="8" id="KW-0378">Hydrolase</keyword>
<dbReference type="SUPFAM" id="SSF53187">
    <property type="entry name" value="Zn-dependent exopeptidases"/>
    <property type="match status" value="1"/>
</dbReference>
<evidence type="ECO:0000256" key="7">
    <source>
        <dbReference type="ARBA" id="ARBA00022723"/>
    </source>
</evidence>
<evidence type="ECO:0000256" key="4">
    <source>
        <dbReference type="ARBA" id="ARBA00022490"/>
    </source>
</evidence>
<dbReference type="OrthoDB" id="3665926at2"/>
<keyword evidence="9" id="KW-0862">Zinc</keyword>
<dbReference type="FunFam" id="3.30.70.360:FF:000003">
    <property type="entry name" value="Acetylornithine deacetylase"/>
    <property type="match status" value="1"/>
</dbReference>
<comment type="caution">
    <text evidence="12">The sequence shown here is derived from an EMBL/GenBank/DDBJ whole genome shotgun (WGS) entry which is preliminary data.</text>
</comment>
<evidence type="ECO:0000256" key="2">
    <source>
        <dbReference type="ARBA" id="ARBA00004496"/>
    </source>
</evidence>
<dbReference type="SUPFAM" id="SSF55031">
    <property type="entry name" value="Bacterial exopeptidase dimerisation domain"/>
    <property type="match status" value="1"/>
</dbReference>
<comment type="subcellular location">
    <subcellularLocation>
        <location evidence="2">Cytoplasm</location>
    </subcellularLocation>
</comment>
<keyword evidence="13" id="KW-1185">Reference proteome</keyword>
<comment type="cofactor">
    <cofactor evidence="1">
        <name>Zn(2+)</name>
        <dbReference type="ChEBI" id="CHEBI:29105"/>
    </cofactor>
</comment>
<evidence type="ECO:0000256" key="5">
    <source>
        <dbReference type="ARBA" id="ARBA00022571"/>
    </source>
</evidence>
<protein>
    <submittedName>
        <fullName evidence="12">Acetylornithine deacetylase</fullName>
    </submittedName>
</protein>
<keyword evidence="5" id="KW-0055">Arginine biosynthesis</keyword>
<dbReference type="Pfam" id="PF01546">
    <property type="entry name" value="Peptidase_M20"/>
    <property type="match status" value="1"/>
</dbReference>
<proteinExistence type="inferred from homology"/>
<dbReference type="GO" id="GO:0046872">
    <property type="term" value="F:metal ion binding"/>
    <property type="evidence" value="ECO:0007669"/>
    <property type="project" value="UniProtKB-KW"/>
</dbReference>
<evidence type="ECO:0000256" key="9">
    <source>
        <dbReference type="ARBA" id="ARBA00022833"/>
    </source>
</evidence>
<dbReference type="GO" id="GO:0005737">
    <property type="term" value="C:cytoplasm"/>
    <property type="evidence" value="ECO:0007669"/>
    <property type="project" value="UniProtKB-SubCell"/>
</dbReference>
<comment type="similarity">
    <text evidence="3">Belongs to the peptidase M20A family. ArgE subfamily.</text>
</comment>
<dbReference type="GO" id="GO:0006526">
    <property type="term" value="P:L-arginine biosynthetic process"/>
    <property type="evidence" value="ECO:0007669"/>
    <property type="project" value="UniProtKB-KW"/>
</dbReference>
<dbReference type="PROSITE" id="PS00759">
    <property type="entry name" value="ARGE_DAPE_CPG2_2"/>
    <property type="match status" value="1"/>
</dbReference>
<evidence type="ECO:0000259" key="11">
    <source>
        <dbReference type="Pfam" id="PF07687"/>
    </source>
</evidence>
<evidence type="ECO:0000313" key="13">
    <source>
        <dbReference type="Proteomes" id="UP000244064"/>
    </source>
</evidence>
<dbReference type="InterPro" id="IPR036264">
    <property type="entry name" value="Bact_exopeptidase_dim_dom"/>
</dbReference>
<evidence type="ECO:0000256" key="8">
    <source>
        <dbReference type="ARBA" id="ARBA00022801"/>
    </source>
</evidence>
<dbReference type="Gene3D" id="3.40.630.10">
    <property type="entry name" value="Zn peptidases"/>
    <property type="match status" value="1"/>
</dbReference>
<evidence type="ECO:0000256" key="10">
    <source>
        <dbReference type="ARBA" id="ARBA00023285"/>
    </source>
</evidence>
<dbReference type="InterPro" id="IPR010169">
    <property type="entry name" value="AcOrn-deacetyl"/>
</dbReference>